<dbReference type="SUPFAM" id="SSF46955">
    <property type="entry name" value="Putative DNA-binding domain"/>
    <property type="match status" value="1"/>
</dbReference>
<dbReference type="Proteomes" id="UP001596047">
    <property type="component" value="Unassembled WGS sequence"/>
</dbReference>
<dbReference type="EMBL" id="JBHSOW010000150">
    <property type="protein sequence ID" value="MFC5653868.1"/>
    <property type="molecule type" value="Genomic_DNA"/>
</dbReference>
<feature type="domain" description="HTH merR-type" evidence="1">
    <location>
        <begin position="13"/>
        <end position="80"/>
    </location>
</feature>
<reference evidence="3" key="1">
    <citation type="journal article" date="2019" name="Int. J. Syst. Evol. Microbiol.">
        <title>The Global Catalogue of Microorganisms (GCM) 10K type strain sequencing project: providing services to taxonomists for standard genome sequencing and annotation.</title>
        <authorList>
            <consortium name="The Broad Institute Genomics Platform"/>
            <consortium name="The Broad Institute Genome Sequencing Center for Infectious Disease"/>
            <person name="Wu L."/>
            <person name="Ma J."/>
        </authorList>
    </citation>
    <scope>NUCLEOTIDE SEQUENCE [LARGE SCALE GENOMIC DNA]</scope>
    <source>
        <strain evidence="3">CGMCC 1.3240</strain>
    </source>
</reference>
<evidence type="ECO:0000313" key="3">
    <source>
        <dbReference type="Proteomes" id="UP001596047"/>
    </source>
</evidence>
<dbReference type="RefSeq" id="WP_379192873.1">
    <property type="nucleotide sequence ID" value="NZ_JBHSOW010000150.1"/>
</dbReference>
<gene>
    <name evidence="2" type="ORF">ACFPYJ_33115</name>
</gene>
<proteinExistence type="predicted"/>
<name>A0ABW0W8U4_9BACL</name>
<sequence length="177" mass="20528">MSLNESDGKVLYVKQVAALLGETDHTIRNWLRDFRQYIPTKKLDNGYNGFDEEAINVLKSIQRLSRELKYSTKQIDRYLATNGKEFASAESIASPALVNEFTQEITELKEMMQNQQQFNKSLVERLDAQQRFIEESLTKRDQLLMQTLQEMRESRLAIAAAQEEQTKKGFLARLFGK</sequence>
<dbReference type="InterPro" id="IPR000551">
    <property type="entry name" value="MerR-type_HTH_dom"/>
</dbReference>
<dbReference type="Pfam" id="PF13411">
    <property type="entry name" value="MerR_1"/>
    <property type="match status" value="1"/>
</dbReference>
<evidence type="ECO:0000259" key="1">
    <source>
        <dbReference type="Pfam" id="PF13411"/>
    </source>
</evidence>
<dbReference type="Gene3D" id="1.10.1660.10">
    <property type="match status" value="1"/>
</dbReference>
<protein>
    <submittedName>
        <fullName evidence="2">MerR family transcriptional regulator</fullName>
    </submittedName>
</protein>
<evidence type="ECO:0000313" key="2">
    <source>
        <dbReference type="EMBL" id="MFC5653868.1"/>
    </source>
</evidence>
<keyword evidence="3" id="KW-1185">Reference proteome</keyword>
<comment type="caution">
    <text evidence="2">The sequence shown here is derived from an EMBL/GenBank/DDBJ whole genome shotgun (WGS) entry which is preliminary data.</text>
</comment>
<dbReference type="CDD" id="cd00592">
    <property type="entry name" value="HTH_MerR-like"/>
    <property type="match status" value="1"/>
</dbReference>
<dbReference type="InterPro" id="IPR009061">
    <property type="entry name" value="DNA-bd_dom_put_sf"/>
</dbReference>
<accession>A0ABW0W8U4</accession>
<organism evidence="2 3">
    <name type="scientific">Paenibacillus solisilvae</name>
    <dbReference type="NCBI Taxonomy" id="2486751"/>
    <lineage>
        <taxon>Bacteria</taxon>
        <taxon>Bacillati</taxon>
        <taxon>Bacillota</taxon>
        <taxon>Bacilli</taxon>
        <taxon>Bacillales</taxon>
        <taxon>Paenibacillaceae</taxon>
        <taxon>Paenibacillus</taxon>
    </lineage>
</organism>